<dbReference type="GO" id="GO:0004553">
    <property type="term" value="F:hydrolase activity, hydrolyzing O-glycosyl compounds"/>
    <property type="evidence" value="ECO:0007669"/>
    <property type="project" value="InterPro"/>
</dbReference>
<comment type="similarity">
    <text evidence="1 4">Belongs to the glycosyl hydrolase 17 family.</text>
</comment>
<evidence type="ECO:0000256" key="2">
    <source>
        <dbReference type="ARBA" id="ARBA00022801"/>
    </source>
</evidence>
<dbReference type="OrthoDB" id="1938138at2759"/>
<dbReference type="AlphaFoldDB" id="A0A835LRA5"/>
<keyword evidence="5" id="KW-0732">Signal</keyword>
<dbReference type="Gene3D" id="3.20.20.80">
    <property type="entry name" value="Glycosidases"/>
    <property type="match status" value="1"/>
</dbReference>
<dbReference type="GO" id="GO:0005975">
    <property type="term" value="P:carbohydrate metabolic process"/>
    <property type="evidence" value="ECO:0007669"/>
    <property type="project" value="InterPro"/>
</dbReference>
<sequence length="287" mass="31825">MPSSRKSKSFAIAIFWQVILLMTLLVFGERDYSMFVSSRSSCHQTQNPGWKLDFLGGVAYKSHSVTMFDMLLMEKPHHSGNSSLMHGATTLVDGFRINFSPIFDPTITVPNEQIPDLAKLSFAQQWIITHVLPYTPATNVVLILVGNEVLSTANRLLIVSLLPAMRNLHTALVGMSLDRQIKVSTPHLLGILSSSSPPSTGKFRKGYDTVVLKPLLSFLRATSSPFMINPYPFFGCLADTLDYALFRPNTTLKLLGFSDLAIVITETGKNNSKFKVQHTQNSLFNGK</sequence>
<name>A0A835LRA5_9MAGN</name>
<evidence type="ECO:0000256" key="1">
    <source>
        <dbReference type="ARBA" id="ARBA00008773"/>
    </source>
</evidence>
<keyword evidence="7" id="KW-1185">Reference proteome</keyword>
<dbReference type="SUPFAM" id="SSF51445">
    <property type="entry name" value="(Trans)glycosidases"/>
    <property type="match status" value="1"/>
</dbReference>
<evidence type="ECO:0000313" key="6">
    <source>
        <dbReference type="EMBL" id="KAF9605228.1"/>
    </source>
</evidence>
<feature type="chain" id="PRO_5032736080" description="Glucan endo-1,3-beta-D-glucosidase" evidence="5">
    <location>
        <begin position="29"/>
        <end position="287"/>
    </location>
</feature>
<feature type="signal peptide" evidence="5">
    <location>
        <begin position="1"/>
        <end position="28"/>
    </location>
</feature>
<dbReference type="InterPro" id="IPR044965">
    <property type="entry name" value="Glyco_hydro_17_plant"/>
</dbReference>
<evidence type="ECO:0008006" key="8">
    <source>
        <dbReference type="Google" id="ProtNLM"/>
    </source>
</evidence>
<dbReference type="InterPro" id="IPR017853">
    <property type="entry name" value="GH"/>
</dbReference>
<gene>
    <name evidence="6" type="ORF">IFM89_014625</name>
</gene>
<evidence type="ECO:0000256" key="5">
    <source>
        <dbReference type="SAM" id="SignalP"/>
    </source>
</evidence>
<evidence type="ECO:0000256" key="4">
    <source>
        <dbReference type="RuleBase" id="RU004335"/>
    </source>
</evidence>
<evidence type="ECO:0000256" key="3">
    <source>
        <dbReference type="ARBA" id="ARBA00023295"/>
    </source>
</evidence>
<dbReference type="Proteomes" id="UP000631114">
    <property type="component" value="Unassembled WGS sequence"/>
</dbReference>
<accession>A0A835LRA5</accession>
<evidence type="ECO:0000313" key="7">
    <source>
        <dbReference type="Proteomes" id="UP000631114"/>
    </source>
</evidence>
<keyword evidence="2" id="KW-0378">Hydrolase</keyword>
<reference evidence="6 7" key="1">
    <citation type="submission" date="2020-10" db="EMBL/GenBank/DDBJ databases">
        <title>The Coptis chinensis genome and diversification of protoberbering-type alkaloids.</title>
        <authorList>
            <person name="Wang B."/>
            <person name="Shu S."/>
            <person name="Song C."/>
            <person name="Liu Y."/>
        </authorList>
    </citation>
    <scope>NUCLEOTIDE SEQUENCE [LARGE SCALE GENOMIC DNA]</scope>
    <source>
        <strain evidence="6">HL-2020</strain>
        <tissue evidence="6">Leaf</tissue>
    </source>
</reference>
<keyword evidence="3" id="KW-0326">Glycosidase</keyword>
<dbReference type="PANTHER" id="PTHR32227">
    <property type="entry name" value="GLUCAN ENDO-1,3-BETA-GLUCOSIDASE BG1-RELATED-RELATED"/>
    <property type="match status" value="1"/>
</dbReference>
<dbReference type="EMBL" id="JADFTS010000005">
    <property type="protein sequence ID" value="KAF9605228.1"/>
    <property type="molecule type" value="Genomic_DNA"/>
</dbReference>
<dbReference type="Pfam" id="PF00332">
    <property type="entry name" value="Glyco_hydro_17"/>
    <property type="match status" value="1"/>
</dbReference>
<protein>
    <recommendedName>
        <fullName evidence="8">Glucan endo-1,3-beta-D-glucosidase</fullName>
    </recommendedName>
</protein>
<comment type="caution">
    <text evidence="6">The sequence shown here is derived from an EMBL/GenBank/DDBJ whole genome shotgun (WGS) entry which is preliminary data.</text>
</comment>
<proteinExistence type="inferred from homology"/>
<dbReference type="InterPro" id="IPR000490">
    <property type="entry name" value="Glyco_hydro_17"/>
</dbReference>
<organism evidence="6 7">
    <name type="scientific">Coptis chinensis</name>
    <dbReference type="NCBI Taxonomy" id="261450"/>
    <lineage>
        <taxon>Eukaryota</taxon>
        <taxon>Viridiplantae</taxon>
        <taxon>Streptophyta</taxon>
        <taxon>Embryophyta</taxon>
        <taxon>Tracheophyta</taxon>
        <taxon>Spermatophyta</taxon>
        <taxon>Magnoliopsida</taxon>
        <taxon>Ranunculales</taxon>
        <taxon>Ranunculaceae</taxon>
        <taxon>Coptidoideae</taxon>
        <taxon>Coptis</taxon>
    </lineage>
</organism>